<reference evidence="1" key="1">
    <citation type="journal article" date="2015" name="Nature">
        <title>Complex archaea that bridge the gap between prokaryotes and eukaryotes.</title>
        <authorList>
            <person name="Spang A."/>
            <person name="Saw J.H."/>
            <person name="Jorgensen S.L."/>
            <person name="Zaremba-Niedzwiedzka K."/>
            <person name="Martijn J."/>
            <person name="Lind A.E."/>
            <person name="van Eijk R."/>
            <person name="Schleper C."/>
            <person name="Guy L."/>
            <person name="Ettema T.J."/>
        </authorList>
    </citation>
    <scope>NUCLEOTIDE SEQUENCE</scope>
</reference>
<evidence type="ECO:0000313" key="1">
    <source>
        <dbReference type="EMBL" id="KKK68419.1"/>
    </source>
</evidence>
<dbReference type="EMBL" id="LAZR01059147">
    <property type="protein sequence ID" value="KKK68419.1"/>
    <property type="molecule type" value="Genomic_DNA"/>
</dbReference>
<feature type="non-terminal residue" evidence="1">
    <location>
        <position position="90"/>
    </location>
</feature>
<protein>
    <submittedName>
        <fullName evidence="1">Uncharacterized protein</fullName>
    </submittedName>
</protein>
<proteinExistence type="predicted"/>
<dbReference type="AlphaFoldDB" id="A0A0F8ZPT4"/>
<accession>A0A0F8ZPT4</accession>
<organism evidence="1">
    <name type="scientific">marine sediment metagenome</name>
    <dbReference type="NCBI Taxonomy" id="412755"/>
    <lineage>
        <taxon>unclassified sequences</taxon>
        <taxon>metagenomes</taxon>
        <taxon>ecological metagenomes</taxon>
    </lineage>
</organism>
<sequence length="90" mass="10544">MMYAQWRREQKEKCKDCRWFIKSMCEHPSLNITGIYQAKNDDCDLTLINKKGSRRGFTHKPAIEQMTQDVAENGGEYSFKTTKGQVQEVH</sequence>
<name>A0A0F8ZPT4_9ZZZZ</name>
<gene>
    <name evidence="1" type="ORF">LCGC14_2944260</name>
</gene>
<comment type="caution">
    <text evidence="1">The sequence shown here is derived from an EMBL/GenBank/DDBJ whole genome shotgun (WGS) entry which is preliminary data.</text>
</comment>